<evidence type="ECO:0000313" key="2">
    <source>
        <dbReference type="Proteomes" id="UP001159427"/>
    </source>
</evidence>
<accession>A0ABN8MGM0</accession>
<dbReference type="Proteomes" id="UP001159427">
    <property type="component" value="Unassembled WGS sequence"/>
</dbReference>
<keyword evidence="2" id="KW-1185">Reference proteome</keyword>
<protein>
    <submittedName>
        <fullName evidence="1">Uncharacterized protein</fullName>
    </submittedName>
</protein>
<gene>
    <name evidence="1" type="ORF">PEVE_00033864</name>
</gene>
<dbReference type="EMBL" id="CALNXI010000506">
    <property type="protein sequence ID" value="CAH3028357.1"/>
    <property type="molecule type" value="Genomic_DNA"/>
</dbReference>
<proteinExistence type="predicted"/>
<sequence length="318" mass="36934">MAKVDHFVDFVNRPYFYQDVAYGTRVIKVETGEKMAMPTVIRTVTQTTMINQYLQYCDEETFSALNTRTLYEILEVREASQRRSLQGLDNIATDGAAAFETLEKIIDELKSLGTEDGQQSTCPDHCCNFALGDISDDAFKVECNHVHDTVCNICESLKNILREMEEQIRNVNIAFYNKDHQEDILYDFVKAKQSILDWKEHILRSCNQEKAQQDLLQNLNTSEAIFVMDWAMIFQQMKFREKQSEWFGPRGLSWHRSSVIFKDENRKEGEVQSYAHLFNTCTQDWYAVASILENLLFKFKSTHPSVSQVYLRSDEVGC</sequence>
<evidence type="ECO:0000313" key="1">
    <source>
        <dbReference type="EMBL" id="CAH3028357.1"/>
    </source>
</evidence>
<name>A0ABN8MGM0_9CNID</name>
<comment type="caution">
    <text evidence="1">The sequence shown here is derived from an EMBL/GenBank/DDBJ whole genome shotgun (WGS) entry which is preliminary data.</text>
</comment>
<organism evidence="1 2">
    <name type="scientific">Porites evermanni</name>
    <dbReference type="NCBI Taxonomy" id="104178"/>
    <lineage>
        <taxon>Eukaryota</taxon>
        <taxon>Metazoa</taxon>
        <taxon>Cnidaria</taxon>
        <taxon>Anthozoa</taxon>
        <taxon>Hexacorallia</taxon>
        <taxon>Scleractinia</taxon>
        <taxon>Fungiina</taxon>
        <taxon>Poritidae</taxon>
        <taxon>Porites</taxon>
    </lineage>
</organism>
<reference evidence="1 2" key="1">
    <citation type="submission" date="2022-05" db="EMBL/GenBank/DDBJ databases">
        <authorList>
            <consortium name="Genoscope - CEA"/>
            <person name="William W."/>
        </authorList>
    </citation>
    <scope>NUCLEOTIDE SEQUENCE [LARGE SCALE GENOMIC DNA]</scope>
</reference>